<evidence type="ECO:0000313" key="10">
    <source>
        <dbReference type="EMBL" id="HIU20984.1"/>
    </source>
</evidence>
<evidence type="ECO:0000313" key="11">
    <source>
        <dbReference type="Proteomes" id="UP000824088"/>
    </source>
</evidence>
<dbReference type="NCBIfam" id="NF001540">
    <property type="entry name" value="PRK00366.1"/>
    <property type="match status" value="1"/>
</dbReference>
<feature type="binding site" evidence="7">
    <location>
        <position position="262"/>
    </location>
    <ligand>
        <name>[4Fe-4S] cluster</name>
        <dbReference type="ChEBI" id="CHEBI:49883"/>
    </ligand>
</feature>
<dbReference type="GO" id="GO:0051539">
    <property type="term" value="F:4 iron, 4 sulfur cluster binding"/>
    <property type="evidence" value="ECO:0007669"/>
    <property type="project" value="UniProtKB-UniRule"/>
</dbReference>
<dbReference type="Pfam" id="PF04551">
    <property type="entry name" value="GcpE"/>
    <property type="match status" value="1"/>
</dbReference>
<dbReference type="PIRSF" id="PIRSF004640">
    <property type="entry name" value="IspG"/>
    <property type="match status" value="1"/>
</dbReference>
<dbReference type="Gene3D" id="3.30.413.10">
    <property type="entry name" value="Sulfite Reductase Hemoprotein, domain 1"/>
    <property type="match status" value="1"/>
</dbReference>
<dbReference type="Pfam" id="PF26540">
    <property type="entry name" value="GcpE_C"/>
    <property type="match status" value="1"/>
</dbReference>
<dbReference type="AlphaFoldDB" id="A0A9D1HRI0"/>
<dbReference type="InterPro" id="IPR058579">
    <property type="entry name" value="IspG_C"/>
</dbReference>
<dbReference type="GO" id="GO:0046429">
    <property type="term" value="F:4-hydroxy-3-methylbut-2-en-1-yl diphosphate synthase activity (ferredoxin)"/>
    <property type="evidence" value="ECO:0007669"/>
    <property type="project" value="UniProtKB-UniRule"/>
</dbReference>
<reference evidence="10" key="2">
    <citation type="journal article" date="2021" name="PeerJ">
        <title>Extensive microbial diversity within the chicken gut microbiome revealed by metagenomics and culture.</title>
        <authorList>
            <person name="Gilroy R."/>
            <person name="Ravi A."/>
            <person name="Getino M."/>
            <person name="Pursley I."/>
            <person name="Horton D.L."/>
            <person name="Alikhan N.F."/>
            <person name="Baker D."/>
            <person name="Gharbi K."/>
            <person name="Hall N."/>
            <person name="Watson M."/>
            <person name="Adriaenssens E.M."/>
            <person name="Foster-Nyarko E."/>
            <person name="Jarju S."/>
            <person name="Secka A."/>
            <person name="Antonio M."/>
            <person name="Oren A."/>
            <person name="Chaudhuri R.R."/>
            <person name="La Ragione R."/>
            <person name="Hildebrand F."/>
            <person name="Pallen M.J."/>
        </authorList>
    </citation>
    <scope>NUCLEOTIDE SEQUENCE</scope>
    <source>
        <strain evidence="10">1063</strain>
    </source>
</reference>
<evidence type="ECO:0000259" key="8">
    <source>
        <dbReference type="Pfam" id="PF04551"/>
    </source>
</evidence>
<dbReference type="GO" id="GO:0016114">
    <property type="term" value="P:terpenoid biosynthetic process"/>
    <property type="evidence" value="ECO:0007669"/>
    <property type="project" value="InterPro"/>
</dbReference>
<dbReference type="PANTHER" id="PTHR30454:SF0">
    <property type="entry name" value="4-HYDROXY-3-METHYLBUT-2-EN-1-YL DIPHOSPHATE SYNTHASE (FERREDOXIN), CHLOROPLASTIC"/>
    <property type="match status" value="1"/>
</dbReference>
<keyword evidence="2 7" id="KW-0479">Metal-binding</keyword>
<comment type="similarity">
    <text evidence="7">Belongs to the IspG family.</text>
</comment>
<comment type="catalytic activity">
    <reaction evidence="7">
        <text>(2E)-4-hydroxy-3-methylbut-2-enyl diphosphate + oxidized [flavodoxin] + H2O + 2 H(+) = 2-C-methyl-D-erythritol 2,4-cyclic diphosphate + reduced [flavodoxin]</text>
        <dbReference type="Rhea" id="RHEA:43604"/>
        <dbReference type="Rhea" id="RHEA-COMP:10622"/>
        <dbReference type="Rhea" id="RHEA-COMP:10623"/>
        <dbReference type="ChEBI" id="CHEBI:15377"/>
        <dbReference type="ChEBI" id="CHEBI:15378"/>
        <dbReference type="ChEBI" id="CHEBI:57618"/>
        <dbReference type="ChEBI" id="CHEBI:58210"/>
        <dbReference type="ChEBI" id="CHEBI:58483"/>
        <dbReference type="ChEBI" id="CHEBI:128753"/>
        <dbReference type="EC" id="1.17.7.3"/>
    </reaction>
</comment>
<keyword evidence="5 7" id="KW-0411">Iron-sulfur</keyword>
<dbReference type="InterPro" id="IPR016425">
    <property type="entry name" value="IspG_bac"/>
</dbReference>
<dbReference type="InterPro" id="IPR045854">
    <property type="entry name" value="NO2/SO3_Rdtase_4Fe4S_sf"/>
</dbReference>
<evidence type="ECO:0000256" key="4">
    <source>
        <dbReference type="ARBA" id="ARBA00023004"/>
    </source>
</evidence>
<dbReference type="SUPFAM" id="SSF56014">
    <property type="entry name" value="Nitrite and sulphite reductase 4Fe-4S domain-like"/>
    <property type="match status" value="1"/>
</dbReference>
<comment type="function">
    <text evidence="7">Converts 2C-methyl-D-erythritol 2,4-cyclodiphosphate (ME-2,4cPP) into 1-hydroxy-2-methyl-2-(E)-butenyl 4-diphosphate.</text>
</comment>
<comment type="cofactor">
    <cofactor evidence="7">
        <name>[4Fe-4S] cluster</name>
        <dbReference type="ChEBI" id="CHEBI:49883"/>
    </cofactor>
    <text evidence="7">Binds 1 [4Fe-4S] cluster.</text>
</comment>
<keyword evidence="3 7" id="KW-0560">Oxidoreductase</keyword>
<dbReference type="InterPro" id="IPR004588">
    <property type="entry name" value="IspG_bac-typ"/>
</dbReference>
<dbReference type="NCBIfam" id="TIGR00612">
    <property type="entry name" value="ispG_gcpE"/>
    <property type="match status" value="1"/>
</dbReference>
<feature type="binding site" evidence="7">
    <location>
        <position position="265"/>
    </location>
    <ligand>
        <name>[4Fe-4S] cluster</name>
        <dbReference type="ChEBI" id="CHEBI:49883"/>
    </ligand>
</feature>
<gene>
    <name evidence="7 10" type="primary">ispG</name>
    <name evidence="10" type="synonym">gcpE</name>
    <name evidence="10" type="ORF">IAD51_01925</name>
</gene>
<dbReference type="GO" id="GO:0005506">
    <property type="term" value="F:iron ion binding"/>
    <property type="evidence" value="ECO:0007669"/>
    <property type="project" value="InterPro"/>
</dbReference>
<comment type="caution">
    <text evidence="10">The sequence shown here is derived from an EMBL/GenBank/DDBJ whole genome shotgun (WGS) entry which is preliminary data.</text>
</comment>
<keyword evidence="6 7" id="KW-0414">Isoprene biosynthesis</keyword>
<evidence type="ECO:0000256" key="3">
    <source>
        <dbReference type="ARBA" id="ARBA00023002"/>
    </source>
</evidence>
<dbReference type="HAMAP" id="MF_00159">
    <property type="entry name" value="IspG"/>
    <property type="match status" value="1"/>
</dbReference>
<dbReference type="EC" id="1.17.7.3" evidence="7"/>
<dbReference type="GO" id="GO:0019288">
    <property type="term" value="P:isopentenyl diphosphate biosynthetic process, methylerythritol 4-phosphate pathway"/>
    <property type="evidence" value="ECO:0007669"/>
    <property type="project" value="UniProtKB-UniRule"/>
</dbReference>
<evidence type="ECO:0000256" key="5">
    <source>
        <dbReference type="ARBA" id="ARBA00023014"/>
    </source>
</evidence>
<dbReference type="EMBL" id="DVMN01000032">
    <property type="protein sequence ID" value="HIU20984.1"/>
    <property type="molecule type" value="Genomic_DNA"/>
</dbReference>
<dbReference type="Gene3D" id="3.20.20.20">
    <property type="entry name" value="Dihydropteroate synthase-like"/>
    <property type="match status" value="1"/>
</dbReference>
<dbReference type="Proteomes" id="UP000824088">
    <property type="component" value="Unassembled WGS sequence"/>
</dbReference>
<sequence>MTTRRKSRQVKVGKTAIGGSSPVSVQSMLNTRTTDVDACIRQINELTDAGCDLIRIAVPDEASAAAFGEIAKKTGLPLIADVHYSYKLAHLALDGGAKKIRMNPGNMRDFSEIGALARRMSDAGVPVRVGVNGGSLDPKFKGMKESDALMESALECANAFERCGMRDIVVAIKASDVRTMVEANRKLAAACDYPLHLGVTEAGTLRSGLVKSALGIGALLNEGIGDTVRISLSAPPVEEVLAGKTLLRSLGLKNDCVEVVSCPTCARTEIDVAKLADAVERATAHVRLPLKIAVMGCPLNGIGEGENADLAVAGGKEKSVILLGGKIVERVPTETLMPHFMAMVDDYIAEYSKNRTFEE</sequence>
<comment type="pathway">
    <text evidence="7">Isoprenoid biosynthesis; isopentenyl diphosphate biosynthesis via DXP pathway; isopentenyl diphosphate from 1-deoxy-D-xylulose 5-phosphate: step 5/6.</text>
</comment>
<keyword evidence="4 7" id="KW-0408">Iron</keyword>
<dbReference type="InterPro" id="IPR058578">
    <property type="entry name" value="IspG_TIM"/>
</dbReference>
<dbReference type="PANTHER" id="PTHR30454">
    <property type="entry name" value="4-HYDROXY-3-METHYLBUT-2-EN-1-YL DIPHOSPHATE SYNTHASE"/>
    <property type="match status" value="1"/>
</dbReference>
<proteinExistence type="inferred from homology"/>
<dbReference type="GO" id="GO:0141197">
    <property type="term" value="F:4-hydroxy-3-methylbut-2-enyl-diphosphate synthase activity (flavodoxin)"/>
    <property type="evidence" value="ECO:0007669"/>
    <property type="project" value="UniProtKB-EC"/>
</dbReference>
<name>A0A9D1HRI0_9FIRM</name>
<keyword evidence="1 7" id="KW-0004">4Fe-4S</keyword>
<accession>A0A9D1HRI0</accession>
<feature type="binding site" evidence="7">
    <location>
        <position position="297"/>
    </location>
    <ligand>
        <name>[4Fe-4S] cluster</name>
        <dbReference type="ChEBI" id="CHEBI:49883"/>
    </ligand>
</feature>
<dbReference type="SUPFAM" id="SSF51717">
    <property type="entry name" value="Dihydropteroate synthetase-like"/>
    <property type="match status" value="1"/>
</dbReference>
<evidence type="ECO:0000256" key="1">
    <source>
        <dbReference type="ARBA" id="ARBA00022485"/>
    </source>
</evidence>
<feature type="binding site" evidence="7">
    <location>
        <position position="304"/>
    </location>
    <ligand>
        <name>[4Fe-4S] cluster</name>
        <dbReference type="ChEBI" id="CHEBI:49883"/>
    </ligand>
</feature>
<evidence type="ECO:0000256" key="7">
    <source>
        <dbReference type="HAMAP-Rule" id="MF_00159"/>
    </source>
</evidence>
<organism evidence="10 11">
    <name type="scientific">Candidatus Limadaptatus stercorigallinarum</name>
    <dbReference type="NCBI Taxonomy" id="2840845"/>
    <lineage>
        <taxon>Bacteria</taxon>
        <taxon>Bacillati</taxon>
        <taxon>Bacillota</taxon>
        <taxon>Clostridia</taxon>
        <taxon>Eubacteriales</taxon>
        <taxon>Candidatus Limadaptatus</taxon>
    </lineage>
</organism>
<protein>
    <recommendedName>
        <fullName evidence="7">4-hydroxy-3-methylbut-2-en-1-yl diphosphate synthase (flavodoxin)</fullName>
        <ecNumber evidence="7">1.17.7.3</ecNumber>
    </recommendedName>
    <alternativeName>
        <fullName evidence="7">1-hydroxy-2-methyl-2-(E)-butenyl 4-diphosphate synthase</fullName>
    </alternativeName>
</protein>
<reference evidence="10" key="1">
    <citation type="submission" date="2020-10" db="EMBL/GenBank/DDBJ databases">
        <authorList>
            <person name="Gilroy R."/>
        </authorList>
    </citation>
    <scope>NUCLEOTIDE SEQUENCE</scope>
    <source>
        <strain evidence="10">1063</strain>
    </source>
</reference>
<dbReference type="InterPro" id="IPR011005">
    <property type="entry name" value="Dihydropteroate_synth-like_sf"/>
</dbReference>
<feature type="domain" description="IspG C-terminal" evidence="9">
    <location>
        <begin position="258"/>
        <end position="345"/>
    </location>
</feature>
<evidence type="ECO:0000256" key="2">
    <source>
        <dbReference type="ARBA" id="ARBA00022723"/>
    </source>
</evidence>
<feature type="domain" description="IspG TIM-barrel" evidence="8">
    <location>
        <begin position="7"/>
        <end position="243"/>
    </location>
</feature>
<evidence type="ECO:0000259" key="9">
    <source>
        <dbReference type="Pfam" id="PF26540"/>
    </source>
</evidence>
<evidence type="ECO:0000256" key="6">
    <source>
        <dbReference type="ARBA" id="ARBA00023229"/>
    </source>
</evidence>